<gene>
    <name evidence="1" type="primary">marinerT_113</name>
    <name evidence="1" type="ORF">AVEN_49120_1</name>
</gene>
<evidence type="ECO:0000313" key="1">
    <source>
        <dbReference type="EMBL" id="GBL97604.1"/>
    </source>
</evidence>
<accession>A0A4Y2C2M8</accession>
<dbReference type="PANTHER" id="PTHR46060:SF1">
    <property type="entry name" value="MARINER MOS1 TRANSPOSASE-LIKE PROTEIN"/>
    <property type="match status" value="1"/>
</dbReference>
<comment type="caution">
    <text evidence="1">The sequence shown here is derived from an EMBL/GenBank/DDBJ whole genome shotgun (WGS) entry which is preliminary data.</text>
</comment>
<keyword evidence="2" id="KW-1185">Reference proteome</keyword>
<reference evidence="1 2" key="1">
    <citation type="journal article" date="2019" name="Sci. Rep.">
        <title>Orb-weaving spider Araneus ventricosus genome elucidates the spidroin gene catalogue.</title>
        <authorList>
            <person name="Kono N."/>
            <person name="Nakamura H."/>
            <person name="Ohtoshi R."/>
            <person name="Moran D.A.P."/>
            <person name="Shinohara A."/>
            <person name="Yoshida Y."/>
            <person name="Fujiwara M."/>
            <person name="Mori M."/>
            <person name="Tomita M."/>
            <person name="Arakawa K."/>
        </authorList>
    </citation>
    <scope>NUCLEOTIDE SEQUENCE [LARGE SCALE GENOMIC DNA]</scope>
</reference>
<dbReference type="PANTHER" id="PTHR46060">
    <property type="entry name" value="MARINER MOS1 TRANSPOSASE-LIKE PROTEIN"/>
    <property type="match status" value="1"/>
</dbReference>
<proteinExistence type="predicted"/>
<dbReference type="Gene3D" id="3.30.420.10">
    <property type="entry name" value="Ribonuclease H-like superfamily/Ribonuclease H"/>
    <property type="match status" value="2"/>
</dbReference>
<evidence type="ECO:0000313" key="2">
    <source>
        <dbReference type="Proteomes" id="UP000499080"/>
    </source>
</evidence>
<dbReference type="Proteomes" id="UP000499080">
    <property type="component" value="Unassembled WGS sequence"/>
</dbReference>
<organism evidence="1 2">
    <name type="scientific">Araneus ventricosus</name>
    <name type="common">Orbweaver spider</name>
    <name type="synonym">Epeira ventricosa</name>
    <dbReference type="NCBI Taxonomy" id="182803"/>
    <lineage>
        <taxon>Eukaryota</taxon>
        <taxon>Metazoa</taxon>
        <taxon>Ecdysozoa</taxon>
        <taxon>Arthropoda</taxon>
        <taxon>Chelicerata</taxon>
        <taxon>Arachnida</taxon>
        <taxon>Araneae</taxon>
        <taxon>Araneomorphae</taxon>
        <taxon>Entelegynae</taxon>
        <taxon>Araneoidea</taxon>
        <taxon>Araneidae</taxon>
        <taxon>Araneus</taxon>
    </lineage>
</organism>
<name>A0A4Y2C2M8_ARAVE</name>
<dbReference type="InterPro" id="IPR052709">
    <property type="entry name" value="Transposase-MT_Hybrid"/>
</dbReference>
<dbReference type="AlphaFoldDB" id="A0A4Y2C2M8"/>
<protein>
    <submittedName>
        <fullName evidence="1">Mariner Mos1 transposase</fullName>
    </submittedName>
</protein>
<dbReference type="InterPro" id="IPR036397">
    <property type="entry name" value="RNaseH_sf"/>
</dbReference>
<dbReference type="EMBL" id="BGPR01000131">
    <property type="protein sequence ID" value="GBL97604.1"/>
    <property type="molecule type" value="Genomic_DNA"/>
</dbReference>
<dbReference type="GO" id="GO:0003676">
    <property type="term" value="F:nucleic acid binding"/>
    <property type="evidence" value="ECO:0007669"/>
    <property type="project" value="InterPro"/>
</dbReference>
<sequence length="279" mass="32337">METPLIFRHKNFKTVPFAKKVMATVFWGHQGLLLVDFHTRGATVNAASYCATLDRLHKAFRRKRPVLLSKSVLWLHVNAQLHPSLVTRDMKQRFRWEVLEQPPYSLDLAPIDFHLFGLLKKHLTGRHLGTKVEVQEAVVTWLHDLDPNFFSAGSDKLVYRWLKFFNNHSDYVEKKAKRQNRFYTVQIRKAYDNVTISIELGKAKLWLLHQDNAPFHRSLQMSNYLTKHHILVLPQAAYSPDLTYLTFSVDKECAQGSTLLKFQRSPAMKALEEVAKGGL</sequence>
<dbReference type="Pfam" id="PF01359">
    <property type="entry name" value="Transposase_1"/>
    <property type="match status" value="1"/>
</dbReference>
<dbReference type="InterPro" id="IPR001888">
    <property type="entry name" value="Transposase_1"/>
</dbReference>
<dbReference type="OrthoDB" id="10017160at2759"/>